<evidence type="ECO:0000256" key="2">
    <source>
        <dbReference type="ARBA" id="ARBA00022801"/>
    </source>
</evidence>
<evidence type="ECO:0000256" key="1">
    <source>
        <dbReference type="ARBA" id="ARBA00022670"/>
    </source>
</evidence>
<organism evidence="5 6">
    <name type="scientific">Mycolicibacterium aurum</name>
    <name type="common">Mycobacterium aurum</name>
    <dbReference type="NCBI Taxonomy" id="1791"/>
    <lineage>
        <taxon>Bacteria</taxon>
        <taxon>Bacillati</taxon>
        <taxon>Actinomycetota</taxon>
        <taxon>Actinomycetes</taxon>
        <taxon>Mycobacteriales</taxon>
        <taxon>Mycobacteriaceae</taxon>
        <taxon>Mycolicibacterium</taxon>
    </lineage>
</organism>
<keyword evidence="4" id="KW-0812">Transmembrane</keyword>
<dbReference type="InterPro" id="IPR051201">
    <property type="entry name" value="Chloro_Bact_Ser_Proteases"/>
</dbReference>
<dbReference type="EMBL" id="LR134356">
    <property type="protein sequence ID" value="VEG53564.1"/>
    <property type="molecule type" value="Genomic_DNA"/>
</dbReference>
<dbReference type="PANTHER" id="PTHR43343:SF3">
    <property type="entry name" value="PROTEASE DO-LIKE 8, CHLOROPLASTIC"/>
    <property type="match status" value="1"/>
</dbReference>
<dbReference type="AlphaFoldDB" id="A0A3S4RQZ1"/>
<feature type="compositionally biased region" description="Pro residues" evidence="3">
    <location>
        <begin position="17"/>
        <end position="34"/>
    </location>
</feature>
<keyword evidence="6" id="KW-1185">Reference proteome</keyword>
<feature type="transmembrane region" description="Helical" evidence="4">
    <location>
        <begin position="68"/>
        <end position="91"/>
    </location>
</feature>
<dbReference type="OrthoDB" id="9758917at2"/>
<dbReference type="KEGG" id="mauu:NCTC10437_02031"/>
<keyword evidence="4" id="KW-1133">Transmembrane helix</keyword>
<protein>
    <submittedName>
        <fullName evidence="5">Serine protease PepD</fullName>
    </submittedName>
</protein>
<sequence length="309" mass="30421">MPDGRFDLGGRPAGPTFLPPGPADAPSPRPPATPVPTRIRFAPDPRTAPPVPAPLAVPAAPRGSRATAVLLVAACLVVGTAAGGGAGYLVAEAAGGPVLRQYPPVSGAASPASGDTQSAAQVLLPSVVQVAAGRSSGSGFAIDDQGRIMTNSHVIEGYSRVVVRMSDGRRSAARVIGSDPATDVAVLEVSGAPPPAAAMGVSGGLAIGQPVIAVGAPLGLNSTVTSGIISAVERTARLGRYPDQQMLQTDAAINPGNSGGPLANLDGQVIGMNTAIASVGGPDAGNIGIGFAVPIDRAVEVATRIIENG</sequence>
<dbReference type="PANTHER" id="PTHR43343">
    <property type="entry name" value="PEPTIDASE S12"/>
    <property type="match status" value="1"/>
</dbReference>
<dbReference type="STRING" id="1791.GCA_001049355_00712"/>
<keyword evidence="2" id="KW-0378">Hydrolase</keyword>
<dbReference type="PRINTS" id="PR00834">
    <property type="entry name" value="PROTEASES2C"/>
</dbReference>
<dbReference type="GO" id="GO:0006508">
    <property type="term" value="P:proteolysis"/>
    <property type="evidence" value="ECO:0007669"/>
    <property type="project" value="UniProtKB-KW"/>
</dbReference>
<dbReference type="InterPro" id="IPR001940">
    <property type="entry name" value="Peptidase_S1C"/>
</dbReference>
<dbReference type="SUPFAM" id="SSF50494">
    <property type="entry name" value="Trypsin-like serine proteases"/>
    <property type="match status" value="1"/>
</dbReference>
<dbReference type="Proteomes" id="UP000279306">
    <property type="component" value="Chromosome"/>
</dbReference>
<evidence type="ECO:0000256" key="4">
    <source>
        <dbReference type="SAM" id="Phobius"/>
    </source>
</evidence>
<evidence type="ECO:0000313" key="5">
    <source>
        <dbReference type="EMBL" id="VEG53564.1"/>
    </source>
</evidence>
<dbReference type="GO" id="GO:0004252">
    <property type="term" value="F:serine-type endopeptidase activity"/>
    <property type="evidence" value="ECO:0007669"/>
    <property type="project" value="InterPro"/>
</dbReference>
<name>A0A3S4RQZ1_MYCAU</name>
<gene>
    <name evidence="5" type="primary">htrA_1</name>
    <name evidence="5" type="ORF">NCTC10437_02031</name>
</gene>
<reference evidence="5 6" key="1">
    <citation type="submission" date="2018-12" db="EMBL/GenBank/DDBJ databases">
        <authorList>
            <consortium name="Pathogen Informatics"/>
        </authorList>
    </citation>
    <scope>NUCLEOTIDE SEQUENCE [LARGE SCALE GENOMIC DNA]</scope>
    <source>
        <strain evidence="5 6">NCTC10437</strain>
    </source>
</reference>
<dbReference type="RefSeq" id="WP_083442942.1">
    <property type="nucleotide sequence ID" value="NZ_CVQQ01000001.1"/>
</dbReference>
<evidence type="ECO:0000256" key="3">
    <source>
        <dbReference type="SAM" id="MobiDB-lite"/>
    </source>
</evidence>
<dbReference type="InterPro" id="IPR009003">
    <property type="entry name" value="Peptidase_S1_PA"/>
</dbReference>
<feature type="region of interest" description="Disordered" evidence="3">
    <location>
        <begin position="1"/>
        <end position="49"/>
    </location>
</feature>
<dbReference type="Gene3D" id="2.40.10.120">
    <property type="match status" value="1"/>
</dbReference>
<proteinExistence type="predicted"/>
<keyword evidence="4" id="KW-0472">Membrane</keyword>
<dbReference type="Pfam" id="PF13365">
    <property type="entry name" value="Trypsin_2"/>
    <property type="match status" value="1"/>
</dbReference>
<evidence type="ECO:0000313" key="6">
    <source>
        <dbReference type="Proteomes" id="UP000279306"/>
    </source>
</evidence>
<keyword evidence="1 5" id="KW-0645">Protease</keyword>
<accession>A0A3S4RQZ1</accession>